<evidence type="ECO:0000256" key="1">
    <source>
        <dbReference type="ARBA" id="ARBA00010994"/>
    </source>
</evidence>
<reference evidence="3 4" key="1">
    <citation type="submission" date="2024-05" db="EMBL/GenBank/DDBJ databases">
        <title>Genetic variation in Jamaican populations of the coffee berry borer (Hypothenemus hampei).</title>
        <authorList>
            <person name="Errbii M."/>
            <person name="Myrie A."/>
        </authorList>
    </citation>
    <scope>NUCLEOTIDE SEQUENCE [LARGE SCALE GENOMIC DNA]</scope>
    <source>
        <strain evidence="3">JA-Hopewell-2020-01-JO</strain>
        <tissue evidence="3">Whole body</tissue>
    </source>
</reference>
<dbReference type="EMBL" id="JBDJPC010000004">
    <property type="protein sequence ID" value="KAL1506804.1"/>
    <property type="molecule type" value="Genomic_DNA"/>
</dbReference>
<name>A0ABD1F4A8_HYPHA</name>
<dbReference type="PANTHER" id="PTHR12932">
    <property type="entry name" value="P25 ALPHA-RELATED"/>
    <property type="match status" value="1"/>
</dbReference>
<evidence type="ECO:0008006" key="5">
    <source>
        <dbReference type="Google" id="ProtNLM"/>
    </source>
</evidence>
<dbReference type="InterPro" id="IPR011992">
    <property type="entry name" value="EF-hand-dom_pair"/>
</dbReference>
<evidence type="ECO:0000313" key="3">
    <source>
        <dbReference type="EMBL" id="KAL1506804.1"/>
    </source>
</evidence>
<protein>
    <recommendedName>
        <fullName evidence="5">TPPP</fullName>
    </recommendedName>
</protein>
<dbReference type="SUPFAM" id="SSF47473">
    <property type="entry name" value="EF-hand"/>
    <property type="match status" value="1"/>
</dbReference>
<gene>
    <name evidence="3" type="ORF">ABEB36_006096</name>
</gene>
<dbReference type="InterPro" id="IPR008907">
    <property type="entry name" value="TPP/p25"/>
</dbReference>
<feature type="region of interest" description="Disordered" evidence="2">
    <location>
        <begin position="121"/>
        <end position="161"/>
    </location>
</feature>
<keyword evidence="4" id="KW-1185">Reference proteome</keyword>
<comment type="similarity">
    <text evidence="1">Belongs to the TPPP family.</text>
</comment>
<evidence type="ECO:0000313" key="4">
    <source>
        <dbReference type="Proteomes" id="UP001566132"/>
    </source>
</evidence>
<dbReference type="AlphaFoldDB" id="A0ABD1F4A8"/>
<feature type="compositionally biased region" description="Basic and acidic residues" evidence="2">
    <location>
        <begin position="125"/>
        <end position="141"/>
    </location>
</feature>
<evidence type="ECO:0000256" key="2">
    <source>
        <dbReference type="SAM" id="MobiDB-lite"/>
    </source>
</evidence>
<organism evidence="3 4">
    <name type="scientific">Hypothenemus hampei</name>
    <name type="common">Coffee berry borer</name>
    <dbReference type="NCBI Taxonomy" id="57062"/>
    <lineage>
        <taxon>Eukaryota</taxon>
        <taxon>Metazoa</taxon>
        <taxon>Ecdysozoa</taxon>
        <taxon>Arthropoda</taxon>
        <taxon>Hexapoda</taxon>
        <taxon>Insecta</taxon>
        <taxon>Pterygota</taxon>
        <taxon>Neoptera</taxon>
        <taxon>Endopterygota</taxon>
        <taxon>Coleoptera</taxon>
        <taxon>Polyphaga</taxon>
        <taxon>Cucujiformia</taxon>
        <taxon>Curculionidae</taxon>
        <taxon>Scolytinae</taxon>
        <taxon>Hypothenemus</taxon>
    </lineage>
</organism>
<sequence>MAQSIKLDQQFINFAKFGDTKADGKTITLTQIDKWFKQAQVFEKKLTTTDTGIAFNKFKSKTITFPNFIMFLEDLAGAKNVQVDEFKQKLMDCGPPGTNKATTSVHTGAVDRLTDTSKYTGAHKNRFDESGRGKGKEGREDIADDSGYVGGYKNKDTYDSK</sequence>
<accession>A0ABD1F4A8</accession>
<dbReference type="PANTHER" id="PTHR12932:SF9">
    <property type="entry name" value="TUBULIN POLYMERIZATION-PROMOTING PROTEIN HOMOLOG"/>
    <property type="match status" value="1"/>
</dbReference>
<dbReference type="Pfam" id="PF05517">
    <property type="entry name" value="p25-alpha"/>
    <property type="match status" value="1"/>
</dbReference>
<comment type="caution">
    <text evidence="3">The sequence shown here is derived from an EMBL/GenBank/DDBJ whole genome shotgun (WGS) entry which is preliminary data.</text>
</comment>
<dbReference type="Proteomes" id="UP001566132">
    <property type="component" value="Unassembled WGS sequence"/>
</dbReference>
<dbReference type="Gene3D" id="1.10.238.10">
    <property type="entry name" value="EF-hand"/>
    <property type="match status" value="1"/>
</dbReference>
<proteinExistence type="inferred from homology"/>